<dbReference type="PANTHER" id="PTHR13355">
    <property type="entry name" value="GLUCOSAMINE 6-PHOSPHATE N-ACETYLTRANSFERASE"/>
    <property type="match status" value="1"/>
</dbReference>
<dbReference type="Proteomes" id="UP000199520">
    <property type="component" value="Unassembled WGS sequence"/>
</dbReference>
<keyword evidence="2" id="KW-0808">Transferase</keyword>
<evidence type="ECO:0000313" key="3">
    <source>
        <dbReference type="Proteomes" id="UP000199520"/>
    </source>
</evidence>
<dbReference type="InterPro" id="IPR000182">
    <property type="entry name" value="GNAT_dom"/>
</dbReference>
<dbReference type="Pfam" id="PF13673">
    <property type="entry name" value="Acetyltransf_10"/>
    <property type="match status" value="1"/>
</dbReference>
<dbReference type="Gene3D" id="3.40.630.30">
    <property type="match status" value="1"/>
</dbReference>
<gene>
    <name evidence="2" type="ORF">SAMN04490355_100119</name>
</gene>
<dbReference type="STRING" id="1123291.SAMN04490355_100119"/>
<dbReference type="CDD" id="cd04301">
    <property type="entry name" value="NAT_SF"/>
    <property type="match status" value="1"/>
</dbReference>
<keyword evidence="3" id="KW-1185">Reference proteome</keyword>
<sequence>MQYSIVNTDYELQLCLDLRRKVFVIEQGISVDLEMDHYDAAPHECVHGLIIAEDGEAAATGRLIAYGENSGKLQRIAVRKELRGSGVGREIMKLLEQQAIASQFSNVLLDAQCSAEAFYANLGYVTVSAVPFLDAGIWHVRMKKDLMEHHIR</sequence>
<dbReference type="GO" id="GO:0004343">
    <property type="term" value="F:glucosamine 6-phosphate N-acetyltransferase activity"/>
    <property type="evidence" value="ECO:0007669"/>
    <property type="project" value="TreeGrafter"/>
</dbReference>
<keyword evidence="2" id="KW-0012">Acyltransferase</keyword>
<evidence type="ECO:0000259" key="1">
    <source>
        <dbReference type="PROSITE" id="PS51186"/>
    </source>
</evidence>
<dbReference type="OrthoDB" id="9796171at2"/>
<protein>
    <submittedName>
        <fullName evidence="2">Predicted N-acyltransferase, GNAT family</fullName>
    </submittedName>
</protein>
<dbReference type="InterPro" id="IPR039143">
    <property type="entry name" value="GNPNAT1-like"/>
</dbReference>
<organism evidence="2 3">
    <name type="scientific">Pelosinus propionicus DSM 13327</name>
    <dbReference type="NCBI Taxonomy" id="1123291"/>
    <lineage>
        <taxon>Bacteria</taxon>
        <taxon>Bacillati</taxon>
        <taxon>Bacillota</taxon>
        <taxon>Negativicutes</taxon>
        <taxon>Selenomonadales</taxon>
        <taxon>Sporomusaceae</taxon>
        <taxon>Pelosinus</taxon>
    </lineage>
</organism>
<reference evidence="3" key="1">
    <citation type="submission" date="2016-10" db="EMBL/GenBank/DDBJ databases">
        <authorList>
            <person name="Varghese N."/>
            <person name="Submissions S."/>
        </authorList>
    </citation>
    <scope>NUCLEOTIDE SEQUENCE [LARGE SCALE GENOMIC DNA]</scope>
    <source>
        <strain evidence="3">DSM 13327</strain>
    </source>
</reference>
<dbReference type="AlphaFoldDB" id="A0A1I4GNV8"/>
<dbReference type="RefSeq" id="WP_090931735.1">
    <property type="nucleotide sequence ID" value="NZ_FOTS01000001.1"/>
</dbReference>
<dbReference type="EMBL" id="FOTS01000001">
    <property type="protein sequence ID" value="SFL30851.1"/>
    <property type="molecule type" value="Genomic_DNA"/>
</dbReference>
<dbReference type="SUPFAM" id="SSF55729">
    <property type="entry name" value="Acyl-CoA N-acyltransferases (Nat)"/>
    <property type="match status" value="1"/>
</dbReference>
<proteinExistence type="predicted"/>
<accession>A0A1I4GNV8</accession>
<dbReference type="PANTHER" id="PTHR13355:SF11">
    <property type="entry name" value="GLUCOSAMINE 6-PHOSPHATE N-ACETYLTRANSFERASE"/>
    <property type="match status" value="1"/>
</dbReference>
<dbReference type="PROSITE" id="PS51186">
    <property type="entry name" value="GNAT"/>
    <property type="match status" value="1"/>
</dbReference>
<feature type="domain" description="N-acetyltransferase" evidence="1">
    <location>
        <begin position="1"/>
        <end position="147"/>
    </location>
</feature>
<name>A0A1I4GNV8_9FIRM</name>
<dbReference type="InterPro" id="IPR016181">
    <property type="entry name" value="Acyl_CoA_acyltransferase"/>
</dbReference>
<evidence type="ECO:0000313" key="2">
    <source>
        <dbReference type="EMBL" id="SFL30851.1"/>
    </source>
</evidence>